<accession>G4ZPV2</accession>
<feature type="compositionally biased region" description="Polar residues" evidence="1">
    <location>
        <begin position="1"/>
        <end position="16"/>
    </location>
</feature>
<evidence type="ECO:0000313" key="2">
    <source>
        <dbReference type="EMBL" id="EGZ16357.1"/>
    </source>
</evidence>
<dbReference type="EMBL" id="JH159155">
    <property type="protein sequence ID" value="EGZ16357.1"/>
    <property type="molecule type" value="Genomic_DNA"/>
</dbReference>
<feature type="region of interest" description="Disordered" evidence="1">
    <location>
        <begin position="1"/>
        <end position="24"/>
    </location>
</feature>
<reference evidence="2 3" key="1">
    <citation type="journal article" date="2006" name="Science">
        <title>Phytophthora genome sequences uncover evolutionary origins and mechanisms of pathogenesis.</title>
        <authorList>
            <person name="Tyler B.M."/>
            <person name="Tripathy S."/>
            <person name="Zhang X."/>
            <person name="Dehal P."/>
            <person name="Jiang R.H."/>
            <person name="Aerts A."/>
            <person name="Arredondo F.D."/>
            <person name="Baxter L."/>
            <person name="Bensasson D."/>
            <person name="Beynon J.L."/>
            <person name="Chapman J."/>
            <person name="Damasceno C.M."/>
            <person name="Dorrance A.E."/>
            <person name="Dou D."/>
            <person name="Dickerman A.W."/>
            <person name="Dubchak I.L."/>
            <person name="Garbelotto M."/>
            <person name="Gijzen M."/>
            <person name="Gordon S.G."/>
            <person name="Govers F."/>
            <person name="Grunwald N.J."/>
            <person name="Huang W."/>
            <person name="Ivors K.L."/>
            <person name="Jones R.W."/>
            <person name="Kamoun S."/>
            <person name="Krampis K."/>
            <person name="Lamour K.H."/>
            <person name="Lee M.K."/>
            <person name="McDonald W.H."/>
            <person name="Medina M."/>
            <person name="Meijer H.J."/>
            <person name="Nordberg E.K."/>
            <person name="Maclean D.J."/>
            <person name="Ospina-Giraldo M.D."/>
            <person name="Morris P.F."/>
            <person name="Phuntumart V."/>
            <person name="Putnam N.H."/>
            <person name="Rash S."/>
            <person name="Rose J.K."/>
            <person name="Sakihama Y."/>
            <person name="Salamov A.A."/>
            <person name="Savidor A."/>
            <person name="Scheuring C.F."/>
            <person name="Smith B.M."/>
            <person name="Sobral B.W."/>
            <person name="Terry A."/>
            <person name="Torto-Alalibo T.A."/>
            <person name="Win J."/>
            <person name="Xu Z."/>
            <person name="Zhang H."/>
            <person name="Grigoriev I.V."/>
            <person name="Rokhsar D.S."/>
            <person name="Boore J.L."/>
        </authorList>
    </citation>
    <scope>NUCLEOTIDE SEQUENCE [LARGE SCALE GENOMIC DNA]</scope>
    <source>
        <strain evidence="2 3">P6497</strain>
    </source>
</reference>
<evidence type="ECO:0008006" key="4">
    <source>
        <dbReference type="Google" id="ProtNLM"/>
    </source>
</evidence>
<dbReference type="RefSeq" id="XP_009530106.1">
    <property type="nucleotide sequence ID" value="XM_009531811.1"/>
</dbReference>
<dbReference type="AlphaFoldDB" id="G4ZPV2"/>
<organism evidence="2 3">
    <name type="scientific">Phytophthora sojae (strain P6497)</name>
    <name type="common">Soybean stem and root rot agent</name>
    <name type="synonym">Phytophthora megasperma f. sp. glycines</name>
    <dbReference type="NCBI Taxonomy" id="1094619"/>
    <lineage>
        <taxon>Eukaryota</taxon>
        <taxon>Sar</taxon>
        <taxon>Stramenopiles</taxon>
        <taxon>Oomycota</taxon>
        <taxon>Peronosporomycetes</taxon>
        <taxon>Peronosporales</taxon>
        <taxon>Peronosporaceae</taxon>
        <taxon>Phytophthora</taxon>
    </lineage>
</organism>
<evidence type="ECO:0000256" key="1">
    <source>
        <dbReference type="SAM" id="MobiDB-lite"/>
    </source>
</evidence>
<proteinExistence type="predicted"/>
<dbReference type="Proteomes" id="UP000002640">
    <property type="component" value="Unassembled WGS sequence"/>
</dbReference>
<protein>
    <recommendedName>
        <fullName evidence="4">FLZ-type domain-containing protein</fullName>
    </recommendedName>
</protein>
<dbReference type="GeneID" id="20658829"/>
<name>G4ZPV2_PHYSP</name>
<dbReference type="KEGG" id="psoj:PHYSODRAFT_508167"/>
<keyword evidence="3" id="KW-1185">Reference proteome</keyword>
<evidence type="ECO:0000313" key="3">
    <source>
        <dbReference type="Proteomes" id="UP000002640"/>
    </source>
</evidence>
<sequence>MISQPTAAYGGNNKSTTRLDDEPVGRRPSFAALVAKLIFRRGRSSAELRAKSWPGREESVPVTVPGSVAIPTTPARLPSASIVIPNSISSSTPASLLRTRSMRIPKRPRIHTSCSEAAWRHRQAHCANCERLFSKSMSSLVSSAGRFCSLDCKANFEYVSVLQEAMDVEFDSISSGLLGSSMEGDNAN</sequence>
<gene>
    <name evidence="2" type="ORF">PHYSODRAFT_508167</name>
</gene>
<dbReference type="InParanoid" id="G4ZPV2"/>